<dbReference type="PANTHER" id="PTHR43848">
    <property type="entry name" value="PUTRESCINE TRANSPORT SYSTEM PERMEASE PROTEIN POTI"/>
    <property type="match status" value="1"/>
</dbReference>
<dbReference type="RefSeq" id="WP_131748802.1">
    <property type="nucleotide sequence ID" value="NZ_CAACYI010000001.1"/>
</dbReference>
<keyword evidence="3 8" id="KW-0813">Transport</keyword>
<feature type="transmembrane region" description="Helical" evidence="8">
    <location>
        <begin position="198"/>
        <end position="217"/>
    </location>
</feature>
<evidence type="ECO:0000256" key="5">
    <source>
        <dbReference type="ARBA" id="ARBA00022692"/>
    </source>
</evidence>
<feature type="domain" description="ABC transmembrane type-1" evidence="9">
    <location>
        <begin position="58"/>
        <end position="246"/>
    </location>
</feature>
<keyword evidence="4" id="KW-1003">Cell membrane</keyword>
<comment type="caution">
    <text evidence="10">The sequence shown here is derived from an EMBL/GenBank/DDBJ whole genome shotgun (WGS) entry which is preliminary data.</text>
</comment>
<dbReference type="GO" id="GO:0005886">
    <property type="term" value="C:plasma membrane"/>
    <property type="evidence" value="ECO:0007669"/>
    <property type="project" value="UniProtKB-SubCell"/>
</dbReference>
<dbReference type="InterPro" id="IPR000515">
    <property type="entry name" value="MetI-like"/>
</dbReference>
<proteinExistence type="inferred from homology"/>
<accession>A0A8H2M5D6</accession>
<dbReference type="Pfam" id="PF00528">
    <property type="entry name" value="BPD_transp_1"/>
    <property type="match status" value="1"/>
</dbReference>
<evidence type="ECO:0000256" key="6">
    <source>
        <dbReference type="ARBA" id="ARBA00022989"/>
    </source>
</evidence>
<protein>
    <submittedName>
        <fullName evidence="10">Inner membrane ABC transporter permease protein ydcV</fullName>
    </submittedName>
</protein>
<dbReference type="AlphaFoldDB" id="A0A8H2M5D6"/>
<feature type="transmembrane region" description="Helical" evidence="8">
    <location>
        <begin position="7"/>
        <end position="28"/>
    </location>
</feature>
<evidence type="ECO:0000256" key="1">
    <source>
        <dbReference type="ARBA" id="ARBA00004651"/>
    </source>
</evidence>
<organism evidence="10 11">
    <name type="scientific">Urinicoccus massiliensis</name>
    <dbReference type="NCBI Taxonomy" id="1723382"/>
    <lineage>
        <taxon>Bacteria</taxon>
        <taxon>Bacillati</taxon>
        <taxon>Bacillota</taxon>
        <taxon>Tissierellia</taxon>
        <taxon>Tissierellales</taxon>
        <taxon>Peptoniphilaceae</taxon>
        <taxon>Urinicoccus</taxon>
    </lineage>
</organism>
<feature type="transmembrane region" description="Helical" evidence="8">
    <location>
        <begin position="229"/>
        <end position="246"/>
    </location>
</feature>
<gene>
    <name evidence="10" type="primary">ydcV</name>
    <name evidence="10" type="ORF">NCTC13150_00756</name>
</gene>
<dbReference type="PANTHER" id="PTHR43848:SF2">
    <property type="entry name" value="PUTRESCINE TRANSPORT SYSTEM PERMEASE PROTEIN POTI"/>
    <property type="match status" value="1"/>
</dbReference>
<dbReference type="Proteomes" id="UP000377798">
    <property type="component" value="Unassembled WGS sequence"/>
</dbReference>
<dbReference type="CDD" id="cd06261">
    <property type="entry name" value="TM_PBP2"/>
    <property type="match status" value="1"/>
</dbReference>
<evidence type="ECO:0000313" key="11">
    <source>
        <dbReference type="Proteomes" id="UP000377798"/>
    </source>
</evidence>
<evidence type="ECO:0000256" key="3">
    <source>
        <dbReference type="ARBA" id="ARBA00022448"/>
    </source>
</evidence>
<sequence>MKIFRRCYLFFAYLFLYGPIFVMIGYSFNDTKLRGVWAGFTGRWYLNLFQNQEILTSFYYTLITALVATLISVLLGTITSLGYYFLKKTHQAILINLNQLPVFNPDIVTAIGLMSIYQLMHLRLGLFTLILSHVVFCTPYVILSILPKLKQLNPRMIEASLDLGATPLQTLSKVVIYQIKPGILSGALMSFTLSLDDFVISFFTTGSGVSNLSVSLYSMAKKGIDPSMYALSTIMLVLVFVLLFIINKKFDGLHWS</sequence>
<evidence type="ECO:0000256" key="8">
    <source>
        <dbReference type="RuleBase" id="RU363032"/>
    </source>
</evidence>
<keyword evidence="7 8" id="KW-0472">Membrane</keyword>
<dbReference type="InterPro" id="IPR035906">
    <property type="entry name" value="MetI-like_sf"/>
</dbReference>
<keyword evidence="6 8" id="KW-1133">Transmembrane helix</keyword>
<evidence type="ECO:0000256" key="4">
    <source>
        <dbReference type="ARBA" id="ARBA00022475"/>
    </source>
</evidence>
<evidence type="ECO:0000313" key="10">
    <source>
        <dbReference type="EMBL" id="VFB16238.1"/>
    </source>
</evidence>
<dbReference type="InterPro" id="IPR051789">
    <property type="entry name" value="Bact_Polyamine_Transport"/>
</dbReference>
<keyword evidence="11" id="KW-1185">Reference proteome</keyword>
<keyword evidence="5 8" id="KW-0812">Transmembrane</keyword>
<feature type="transmembrane region" description="Helical" evidence="8">
    <location>
        <begin position="58"/>
        <end position="86"/>
    </location>
</feature>
<name>A0A8H2M5D6_9FIRM</name>
<evidence type="ECO:0000259" key="9">
    <source>
        <dbReference type="PROSITE" id="PS50928"/>
    </source>
</evidence>
<dbReference type="Gene3D" id="1.10.3720.10">
    <property type="entry name" value="MetI-like"/>
    <property type="match status" value="1"/>
</dbReference>
<reference evidence="10 11" key="1">
    <citation type="submission" date="2019-02" db="EMBL/GenBank/DDBJ databases">
        <authorList>
            <consortium name="Pathogen Informatics"/>
        </authorList>
    </citation>
    <scope>NUCLEOTIDE SEQUENCE [LARGE SCALE GENOMIC DNA]</scope>
    <source>
        <strain evidence="10 11">3012STDY7089603</strain>
    </source>
</reference>
<dbReference type="PROSITE" id="PS50928">
    <property type="entry name" value="ABC_TM1"/>
    <property type="match status" value="1"/>
</dbReference>
<evidence type="ECO:0000256" key="2">
    <source>
        <dbReference type="ARBA" id="ARBA00007069"/>
    </source>
</evidence>
<evidence type="ECO:0000256" key="7">
    <source>
        <dbReference type="ARBA" id="ARBA00023136"/>
    </source>
</evidence>
<dbReference type="GO" id="GO:0055085">
    <property type="term" value="P:transmembrane transport"/>
    <property type="evidence" value="ECO:0007669"/>
    <property type="project" value="InterPro"/>
</dbReference>
<dbReference type="EMBL" id="CAACYI010000001">
    <property type="protein sequence ID" value="VFB16238.1"/>
    <property type="molecule type" value="Genomic_DNA"/>
</dbReference>
<comment type="subcellular location">
    <subcellularLocation>
        <location evidence="1 8">Cell membrane</location>
        <topology evidence="1 8">Multi-pass membrane protein</topology>
    </subcellularLocation>
</comment>
<comment type="similarity">
    <text evidence="2">Belongs to the binding-protein-dependent transport system permease family. CysTW subfamily.</text>
</comment>
<dbReference type="SUPFAM" id="SSF161098">
    <property type="entry name" value="MetI-like"/>
    <property type="match status" value="1"/>
</dbReference>
<feature type="transmembrane region" description="Helical" evidence="8">
    <location>
        <begin position="124"/>
        <end position="146"/>
    </location>
</feature>